<organism evidence="2 3">
    <name type="scientific">Collybia nuda</name>
    <dbReference type="NCBI Taxonomy" id="64659"/>
    <lineage>
        <taxon>Eukaryota</taxon>
        <taxon>Fungi</taxon>
        <taxon>Dikarya</taxon>
        <taxon>Basidiomycota</taxon>
        <taxon>Agaricomycotina</taxon>
        <taxon>Agaricomycetes</taxon>
        <taxon>Agaricomycetidae</taxon>
        <taxon>Agaricales</taxon>
        <taxon>Tricholomatineae</taxon>
        <taxon>Clitocybaceae</taxon>
        <taxon>Collybia</taxon>
    </lineage>
</organism>
<evidence type="ECO:0000313" key="2">
    <source>
        <dbReference type="EMBL" id="KAF9465240.1"/>
    </source>
</evidence>
<feature type="chain" id="PRO_5040326809" description="Tat pathway signal sequence domain protein" evidence="1">
    <location>
        <begin position="21"/>
        <end position="462"/>
    </location>
</feature>
<comment type="caution">
    <text evidence="2">The sequence shown here is derived from an EMBL/GenBank/DDBJ whole genome shotgun (WGS) entry which is preliminary data.</text>
</comment>
<feature type="signal peptide" evidence="1">
    <location>
        <begin position="1"/>
        <end position="20"/>
    </location>
</feature>
<accession>A0A9P5YAN6</accession>
<name>A0A9P5YAN6_9AGAR</name>
<dbReference type="EMBL" id="MU150248">
    <property type="protein sequence ID" value="KAF9465240.1"/>
    <property type="molecule type" value="Genomic_DNA"/>
</dbReference>
<dbReference type="Proteomes" id="UP000807353">
    <property type="component" value="Unassembled WGS sequence"/>
</dbReference>
<keyword evidence="1" id="KW-0732">Signal</keyword>
<evidence type="ECO:0000313" key="3">
    <source>
        <dbReference type="Proteomes" id="UP000807353"/>
    </source>
</evidence>
<proteinExistence type="predicted"/>
<dbReference type="Pfam" id="PF15892">
    <property type="entry name" value="BNR_4"/>
    <property type="match status" value="1"/>
</dbReference>
<evidence type="ECO:0000256" key="1">
    <source>
        <dbReference type="SAM" id="SignalP"/>
    </source>
</evidence>
<keyword evidence="3" id="KW-1185">Reference proteome</keyword>
<reference evidence="2" key="1">
    <citation type="submission" date="2020-11" db="EMBL/GenBank/DDBJ databases">
        <authorList>
            <consortium name="DOE Joint Genome Institute"/>
            <person name="Ahrendt S."/>
            <person name="Riley R."/>
            <person name="Andreopoulos W."/>
            <person name="Labutti K."/>
            <person name="Pangilinan J."/>
            <person name="Ruiz-Duenas F.J."/>
            <person name="Barrasa J.M."/>
            <person name="Sanchez-Garcia M."/>
            <person name="Camarero S."/>
            <person name="Miyauchi S."/>
            <person name="Serrano A."/>
            <person name="Linde D."/>
            <person name="Babiker R."/>
            <person name="Drula E."/>
            <person name="Ayuso-Fernandez I."/>
            <person name="Pacheco R."/>
            <person name="Padilla G."/>
            <person name="Ferreira P."/>
            <person name="Barriuso J."/>
            <person name="Kellner H."/>
            <person name="Castanera R."/>
            <person name="Alfaro M."/>
            <person name="Ramirez L."/>
            <person name="Pisabarro A.G."/>
            <person name="Kuo A."/>
            <person name="Tritt A."/>
            <person name="Lipzen A."/>
            <person name="He G."/>
            <person name="Yan M."/>
            <person name="Ng V."/>
            <person name="Cullen D."/>
            <person name="Martin F."/>
            <person name="Rosso M.-N."/>
            <person name="Henrissat B."/>
            <person name="Hibbett D."/>
            <person name="Martinez A.T."/>
            <person name="Grigoriev I.V."/>
        </authorList>
    </citation>
    <scope>NUCLEOTIDE SEQUENCE</scope>
    <source>
        <strain evidence="2">CBS 247.69</strain>
    </source>
</reference>
<dbReference type="AlphaFoldDB" id="A0A9P5YAN6"/>
<protein>
    <recommendedName>
        <fullName evidence="4">Tat pathway signal sequence domain protein</fullName>
    </recommendedName>
</protein>
<sequence>MRLLVLLASFASLLVSLCLAAPRVSLVSNTQLDGSGVFFISYDGVVNVNSFQLSGVLTYSGWQYAAWYTSSRSAILARRQLPSGAWSTLQLPHTLSTSDSHNVIALGVSPADGKIHVAMDCHSSPVFYTSSEAGLATSGASWTASRFGAITTTLGGLNVGSTVTYPQFVVTPDNRLQFVYRSGVSGNGATQLAEYNGGSWSNVGSWASASGTYTSTNGVKSSARNLYIHGFTYRSNRLHVTGTWREQVGGVSCSSGGLTNHDTTYFYSDDKGRTWKNSAGTSIGTSGSSPMNVNTAGIIVDPLNADHGLMNQESQAVDSAGLIHAIISYVPGRFTQCITSYQNDRIANGFAFHLYRSSSGAFTKVEIPFPIKSVGRSQIVIDNSDNIYIVLPYVRVVTASKSSGWTDWTMAYDGTATGLNAFGEVTVDRARISSGVLSILYQVKSSGTTPSAVHVIDFNLNT</sequence>
<gene>
    <name evidence="2" type="ORF">BDZ94DRAFT_384104</name>
</gene>
<dbReference type="OrthoDB" id="9978204at2759"/>
<evidence type="ECO:0008006" key="4">
    <source>
        <dbReference type="Google" id="ProtNLM"/>
    </source>
</evidence>